<evidence type="ECO:0000259" key="3">
    <source>
        <dbReference type="Pfam" id="PF14389"/>
    </source>
</evidence>
<dbReference type="EMBL" id="JAXIOK010000001">
    <property type="protein sequence ID" value="KAK4781063.1"/>
    <property type="molecule type" value="Genomic_DNA"/>
</dbReference>
<sequence>MNSRTRISEQPTKSTSVHDKKKKIEKSGSDFFGPEKTGIDLRNLKREKKLALLQDVDSLKKKLQYEENVHRVLERALTRPLGSLPRLPPYLPPHTLELLAEVAVLEEEIVRLEEQLLNFRRGGLYKEAVYQSSKRNAENSSYPMDDCPARRAKYDPSKTSSRREFSSLTFNLRSSPSMRSTSGRKLLSSLDPVLVRSENSSSMANGRPSLKKLNSCLSPIPEEIHGKENCSFVNSTEETHIRGKNGPNTPVKRTLIKKQYSFESTPDPVKLQVLRMSIY</sequence>
<evidence type="ECO:0000256" key="1">
    <source>
        <dbReference type="SAM" id="Coils"/>
    </source>
</evidence>
<dbReference type="PANTHER" id="PTHR46248:SF12">
    <property type="entry name" value="TERNARY COMPLEX FACTOR MIP1 LEUCINE-ZIPPER PROTEIN"/>
    <property type="match status" value="1"/>
</dbReference>
<dbReference type="InterPro" id="IPR025757">
    <property type="entry name" value="MIP1_Leuzipper"/>
</dbReference>
<name>A0AAN7L2K2_9MYRT</name>
<feature type="coiled-coil region" evidence="1">
    <location>
        <begin position="95"/>
        <end position="122"/>
    </location>
</feature>
<dbReference type="PANTHER" id="PTHR46248">
    <property type="entry name" value="EXPRESSED PROTEIN"/>
    <property type="match status" value="1"/>
</dbReference>
<keyword evidence="1" id="KW-0175">Coiled coil</keyword>
<feature type="region of interest" description="Disordered" evidence="2">
    <location>
        <begin position="1"/>
        <end position="35"/>
    </location>
</feature>
<feature type="compositionally biased region" description="Polar residues" evidence="2">
    <location>
        <begin position="1"/>
        <end position="15"/>
    </location>
</feature>
<accession>A0AAN7L2K2</accession>
<evidence type="ECO:0000313" key="4">
    <source>
        <dbReference type="EMBL" id="KAK4781063.1"/>
    </source>
</evidence>
<proteinExistence type="predicted"/>
<feature type="domain" description="Ternary complex factor MIP1 leucine-zipper" evidence="3">
    <location>
        <begin position="46"/>
        <end position="121"/>
    </location>
</feature>
<protein>
    <recommendedName>
        <fullName evidence="3">Ternary complex factor MIP1 leucine-zipper domain-containing protein</fullName>
    </recommendedName>
</protein>
<keyword evidence="5" id="KW-1185">Reference proteome</keyword>
<feature type="region of interest" description="Disordered" evidence="2">
    <location>
        <begin position="135"/>
        <end position="160"/>
    </location>
</feature>
<feature type="compositionally biased region" description="Basic and acidic residues" evidence="2">
    <location>
        <begin position="147"/>
        <end position="160"/>
    </location>
</feature>
<dbReference type="Pfam" id="PF14389">
    <property type="entry name" value="Lzipper-MIP1"/>
    <property type="match status" value="1"/>
</dbReference>
<comment type="caution">
    <text evidence="4">The sequence shown here is derived from an EMBL/GenBank/DDBJ whole genome shotgun (WGS) entry which is preliminary data.</text>
</comment>
<gene>
    <name evidence="4" type="ORF">SAY87_017169</name>
</gene>
<evidence type="ECO:0000313" key="5">
    <source>
        <dbReference type="Proteomes" id="UP001345219"/>
    </source>
</evidence>
<evidence type="ECO:0000256" key="2">
    <source>
        <dbReference type="SAM" id="MobiDB-lite"/>
    </source>
</evidence>
<dbReference type="Proteomes" id="UP001345219">
    <property type="component" value="Chromosome 13"/>
</dbReference>
<dbReference type="AlphaFoldDB" id="A0AAN7L2K2"/>
<organism evidence="4 5">
    <name type="scientific">Trapa incisa</name>
    <dbReference type="NCBI Taxonomy" id="236973"/>
    <lineage>
        <taxon>Eukaryota</taxon>
        <taxon>Viridiplantae</taxon>
        <taxon>Streptophyta</taxon>
        <taxon>Embryophyta</taxon>
        <taxon>Tracheophyta</taxon>
        <taxon>Spermatophyta</taxon>
        <taxon>Magnoliopsida</taxon>
        <taxon>eudicotyledons</taxon>
        <taxon>Gunneridae</taxon>
        <taxon>Pentapetalae</taxon>
        <taxon>rosids</taxon>
        <taxon>malvids</taxon>
        <taxon>Myrtales</taxon>
        <taxon>Lythraceae</taxon>
        <taxon>Trapa</taxon>
    </lineage>
</organism>
<reference evidence="4 5" key="1">
    <citation type="journal article" date="2023" name="Hortic Res">
        <title>Pangenome of water caltrop reveals structural variations and asymmetric subgenome divergence after allopolyploidization.</title>
        <authorList>
            <person name="Zhang X."/>
            <person name="Chen Y."/>
            <person name="Wang L."/>
            <person name="Yuan Y."/>
            <person name="Fang M."/>
            <person name="Shi L."/>
            <person name="Lu R."/>
            <person name="Comes H.P."/>
            <person name="Ma Y."/>
            <person name="Chen Y."/>
            <person name="Huang G."/>
            <person name="Zhou Y."/>
            <person name="Zheng Z."/>
            <person name="Qiu Y."/>
        </authorList>
    </citation>
    <scope>NUCLEOTIDE SEQUENCE [LARGE SCALE GENOMIC DNA]</scope>
    <source>
        <tissue evidence="4">Roots</tissue>
    </source>
</reference>